<dbReference type="Gene3D" id="2.20.100.10">
    <property type="entry name" value="Thrombospondin type-1 (TSP1) repeat"/>
    <property type="match status" value="1"/>
</dbReference>
<gene>
    <name evidence="2" type="ORF">AK812_SmicGene4201</name>
</gene>
<dbReference type="SMART" id="SM00209">
    <property type="entry name" value="TSP1"/>
    <property type="match status" value="3"/>
</dbReference>
<evidence type="ECO:0000256" key="1">
    <source>
        <dbReference type="SAM" id="MobiDB-lite"/>
    </source>
</evidence>
<evidence type="ECO:0008006" key="4">
    <source>
        <dbReference type="Google" id="ProtNLM"/>
    </source>
</evidence>
<proteinExistence type="predicted"/>
<dbReference type="EMBL" id="LSRX01000051">
    <property type="protein sequence ID" value="OLQ11948.1"/>
    <property type="molecule type" value="Genomic_DNA"/>
</dbReference>
<keyword evidence="3" id="KW-1185">Reference proteome</keyword>
<feature type="region of interest" description="Disordered" evidence="1">
    <location>
        <begin position="436"/>
        <end position="487"/>
    </location>
</feature>
<dbReference type="PROSITE" id="PS50092">
    <property type="entry name" value="TSP1"/>
    <property type="match status" value="3"/>
</dbReference>
<comment type="caution">
    <text evidence="2">The sequence shown here is derived from an EMBL/GenBank/DDBJ whole genome shotgun (WGS) entry which is preliminary data.</text>
</comment>
<feature type="compositionally biased region" description="Basic and acidic residues" evidence="1">
    <location>
        <begin position="583"/>
        <end position="595"/>
    </location>
</feature>
<organism evidence="2 3">
    <name type="scientific">Symbiodinium microadriaticum</name>
    <name type="common">Dinoflagellate</name>
    <name type="synonym">Zooxanthella microadriatica</name>
    <dbReference type="NCBI Taxonomy" id="2951"/>
    <lineage>
        <taxon>Eukaryota</taxon>
        <taxon>Sar</taxon>
        <taxon>Alveolata</taxon>
        <taxon>Dinophyceae</taxon>
        <taxon>Suessiales</taxon>
        <taxon>Symbiodiniaceae</taxon>
        <taxon>Symbiodinium</taxon>
    </lineage>
</organism>
<dbReference type="AlphaFoldDB" id="A0A1Q9EWY1"/>
<dbReference type="InterPro" id="IPR000884">
    <property type="entry name" value="TSP1_rpt"/>
</dbReference>
<feature type="region of interest" description="Disordered" evidence="1">
    <location>
        <begin position="661"/>
        <end position="680"/>
    </location>
</feature>
<dbReference type="Proteomes" id="UP000186817">
    <property type="component" value="Unassembled WGS sequence"/>
</dbReference>
<dbReference type="OrthoDB" id="442998at2759"/>
<feature type="compositionally biased region" description="Pro residues" evidence="1">
    <location>
        <begin position="471"/>
        <end position="480"/>
    </location>
</feature>
<feature type="region of interest" description="Disordered" evidence="1">
    <location>
        <begin position="559"/>
        <end position="607"/>
    </location>
</feature>
<dbReference type="SUPFAM" id="SSF82895">
    <property type="entry name" value="TSP-1 type 1 repeat"/>
    <property type="match status" value="2"/>
</dbReference>
<accession>A0A1Q9EWY1</accession>
<dbReference type="InterPro" id="IPR036383">
    <property type="entry name" value="TSP1_rpt_sf"/>
</dbReference>
<evidence type="ECO:0000313" key="2">
    <source>
        <dbReference type="EMBL" id="OLQ11948.1"/>
    </source>
</evidence>
<reference evidence="2 3" key="1">
    <citation type="submission" date="2016-02" db="EMBL/GenBank/DDBJ databases">
        <title>Genome analysis of coral dinoflagellate symbionts highlights evolutionary adaptations to a symbiotic lifestyle.</title>
        <authorList>
            <person name="Aranda M."/>
            <person name="Li Y."/>
            <person name="Liew Y.J."/>
            <person name="Baumgarten S."/>
            <person name="Simakov O."/>
            <person name="Wilson M."/>
            <person name="Piel J."/>
            <person name="Ashoor H."/>
            <person name="Bougouffa S."/>
            <person name="Bajic V.B."/>
            <person name="Ryu T."/>
            <person name="Ravasi T."/>
            <person name="Bayer T."/>
            <person name="Micklem G."/>
            <person name="Kim H."/>
            <person name="Bhak J."/>
            <person name="Lajeunesse T.C."/>
            <person name="Voolstra C.R."/>
        </authorList>
    </citation>
    <scope>NUCLEOTIDE SEQUENCE [LARGE SCALE GENOMIC DNA]</scope>
    <source>
        <strain evidence="2 3">CCMP2467</strain>
    </source>
</reference>
<evidence type="ECO:0000313" key="3">
    <source>
        <dbReference type="Proteomes" id="UP000186817"/>
    </source>
</evidence>
<name>A0A1Q9EWY1_SYMMI</name>
<feature type="region of interest" description="Disordered" evidence="1">
    <location>
        <begin position="685"/>
        <end position="728"/>
    </location>
</feature>
<protein>
    <recommendedName>
        <fullName evidence="4">Spondin-1</fullName>
    </recommendedName>
</protein>
<sequence>MPEVALLPKIGIASLVLAILAAVAAVVVHFAPQEEELMVEVKEAAESECPLSKGDWSPWSECSASCAGFQHRARTSWRCWEVVENKTAQRPCNEEVICDSQACELGDWTSWKGCDGDMSCGHGASSSRFRRLLLPPGPTAPDCPSLVERRSCERRRPCPEECQKVLGHWGEWSSCSAMCDIGERWRVRETPPVTPAILQARCRAFAQDLSYCEPDAGVCPCKHFAGSKPCTARGAPSNRSRTSQHALVQEMLLNLHCPRERRHLIIGDERRRDEVLQALSTNAAGSLVLSRHLPIIPASISAWELLSLGNESRGKDLGARLKSADQFPIEATFEGDGGDLERLRSCLSGWFASHLHLPSGQLNLTSPHVPQHFDRSLRLGLRLHIPCTAQHADGEEPSCVRLQQAWRRIPLPSTAARRCIRHADFTAGALIWAGKEKTESRGALPRRRRGPSPPAEAMGSPREESASRGPEPMPPPPPPTKRGACLRGDAGKMESLVKCAGCGKKPGVAWPSTFWGKKGFKIHVLPTVHLPADFVLVEPRKRNYNGDYRYYPECRSTYTGTHTNGGPEHVAKVRKPGAQTRRRPGDMEKLSRPADAESAGSQSTAEACTGISHQWSESTVRGGQMQGSLKTALAEHGTPHVVFLADDTSPCGSFWNPFVDDDSDLDSVSPEAEAVSDRLQVYKTSDLSASNRPEAGSRVPPAAAPSWERRPCPVQPQGSGAHGTRSTSYNASMSGSSYMGAFPSSTPAVFPMGAQRPDHSSYPMQPVAMPGQPQWPVVGGYIRPVHL</sequence>